<feature type="transmembrane region" description="Helical" evidence="2">
    <location>
        <begin position="133"/>
        <end position="157"/>
    </location>
</feature>
<feature type="transmembrane region" description="Helical" evidence="2">
    <location>
        <begin position="15"/>
        <end position="35"/>
    </location>
</feature>
<evidence type="ECO:0000313" key="4">
    <source>
        <dbReference type="Proteomes" id="UP000277577"/>
    </source>
</evidence>
<feature type="region of interest" description="Disordered" evidence="1">
    <location>
        <begin position="199"/>
        <end position="247"/>
    </location>
</feature>
<evidence type="ECO:0000256" key="2">
    <source>
        <dbReference type="SAM" id="Phobius"/>
    </source>
</evidence>
<sequence>MALLSKQTKKRIENFFSGLAYAPATAFTGITSFLLGSTGKDKQGKDVINRGLIGFIADGIKDTTRAIGDFLVAHKKAIAVAAWASLAVAGAAALTLFLWPAALTAVASFSIYGISIAGIAGANALAQIGVASALAFAATSTLAYVGAALGNFAKWVAGCCSKARASRQSSLLTSIHEENQENQESDEYVPEVSSAFTGLGASTPQEGKEAEVINFKPPVRTTGTTIKPEQDEEHTHTPTRLQLTSSN</sequence>
<dbReference type="Proteomes" id="UP000277577">
    <property type="component" value="Chromosome"/>
</dbReference>
<keyword evidence="2" id="KW-0472">Membrane</keyword>
<evidence type="ECO:0000256" key="1">
    <source>
        <dbReference type="SAM" id="MobiDB-lite"/>
    </source>
</evidence>
<evidence type="ECO:0000313" key="3">
    <source>
        <dbReference type="EMBL" id="VEB34398.1"/>
    </source>
</evidence>
<reference evidence="3 4" key="1">
    <citation type="submission" date="2018-12" db="EMBL/GenBank/DDBJ databases">
        <authorList>
            <consortium name="Pathogen Informatics"/>
        </authorList>
    </citation>
    <scope>NUCLEOTIDE SEQUENCE [LARGE SCALE GENOMIC DNA]</scope>
    <source>
        <strain evidence="3 4">NCTC11976</strain>
    </source>
</reference>
<dbReference type="EMBL" id="LR134173">
    <property type="protein sequence ID" value="VEB34398.1"/>
    <property type="molecule type" value="Genomic_DNA"/>
</dbReference>
<feature type="transmembrane region" description="Helical" evidence="2">
    <location>
        <begin position="105"/>
        <end position="126"/>
    </location>
</feature>
<feature type="compositionally biased region" description="Polar residues" evidence="1">
    <location>
        <begin position="238"/>
        <end position="247"/>
    </location>
</feature>
<keyword evidence="2 3" id="KW-0812">Transmembrane</keyword>
<feature type="transmembrane region" description="Helical" evidence="2">
    <location>
        <begin position="77"/>
        <end position="99"/>
    </location>
</feature>
<protein>
    <submittedName>
        <fullName evidence="3">Transmembrane protein</fullName>
    </submittedName>
</protein>
<accession>A0ABY6T392</accession>
<keyword evidence="4" id="KW-1185">Reference proteome</keyword>
<name>A0ABY6T392_9GAMM</name>
<dbReference type="RefSeq" id="WP_051544517.1">
    <property type="nucleotide sequence ID" value="NZ_CAAAIT010000005.1"/>
</dbReference>
<proteinExistence type="predicted"/>
<organism evidence="3 4">
    <name type="scientific">Legionella cherrii</name>
    <dbReference type="NCBI Taxonomy" id="28084"/>
    <lineage>
        <taxon>Bacteria</taxon>
        <taxon>Pseudomonadati</taxon>
        <taxon>Pseudomonadota</taxon>
        <taxon>Gammaproteobacteria</taxon>
        <taxon>Legionellales</taxon>
        <taxon>Legionellaceae</taxon>
        <taxon>Legionella</taxon>
    </lineage>
</organism>
<keyword evidence="2" id="KW-1133">Transmembrane helix</keyword>
<gene>
    <name evidence="3" type="ORF">NCTC11976_00822</name>
</gene>